<name>W5T6I2_BORHE</name>
<organism evidence="2">
    <name type="scientific">Borrelia hermsii MTW</name>
    <dbReference type="NCBI Taxonomy" id="1313291"/>
    <lineage>
        <taxon>Bacteria</taxon>
        <taxon>Pseudomonadati</taxon>
        <taxon>Spirochaetota</taxon>
        <taxon>Spirochaetia</taxon>
        <taxon>Spirochaetales</taxon>
        <taxon>Borreliaceae</taxon>
        <taxon>Borrelia</taxon>
    </lineage>
</organism>
<feature type="region of interest" description="Disordered" evidence="1">
    <location>
        <begin position="1"/>
        <end position="24"/>
    </location>
</feature>
<sequence length="24" mass="2502">MAKEGKFSNDAVAKKAASGLLVEH</sequence>
<protein>
    <submittedName>
        <fullName evidence="2">Uncharacterized protein</fullName>
    </submittedName>
</protein>
<gene>
    <name evidence="2" type="ORF">BHW_0900063</name>
</gene>
<evidence type="ECO:0000313" key="2">
    <source>
        <dbReference type="EMBL" id="AHH14769.1"/>
    </source>
</evidence>
<evidence type="ECO:0000256" key="1">
    <source>
        <dbReference type="SAM" id="MobiDB-lite"/>
    </source>
</evidence>
<proteinExistence type="predicted"/>
<geneLocation type="plasmid" evidence="2">
    <name>unnamed</name>
</geneLocation>
<keyword evidence="2" id="KW-0614">Plasmid</keyword>
<accession>W5T6I2</accession>
<dbReference type="EMBL" id="CP005701">
    <property type="protein sequence ID" value="AHH14769.1"/>
    <property type="molecule type" value="Genomic_DNA"/>
</dbReference>
<dbReference type="HOGENOM" id="CLU_3420851_0_0_12"/>
<dbReference type="AlphaFoldDB" id="W5T6I2"/>
<reference evidence="2" key="1">
    <citation type="submission" date="2013-04" db="EMBL/GenBank/DDBJ databases">
        <title>Comparative Genomics of Relapsing Fever Spirochetes.</title>
        <authorList>
            <person name="Schwan T.G."/>
            <person name="Raffel S.J."/>
            <person name="Porcella S.F."/>
            <person name="Martens C.A."/>
            <person name="Bruno D.P."/>
            <person name="Ricklefs S.M."/>
            <person name="Barbian K.B."/>
        </authorList>
    </citation>
    <scope>NUCLEOTIDE SEQUENCE</scope>
    <source>
        <strain evidence="2">MTW</strain>
        <plasmid evidence="2">unnamed</plasmid>
    </source>
</reference>